<accession>A0ABP0D6D6</accession>
<organism evidence="2 3">
    <name type="scientific">Sporothrix epigloea</name>
    <dbReference type="NCBI Taxonomy" id="1892477"/>
    <lineage>
        <taxon>Eukaryota</taxon>
        <taxon>Fungi</taxon>
        <taxon>Dikarya</taxon>
        <taxon>Ascomycota</taxon>
        <taxon>Pezizomycotina</taxon>
        <taxon>Sordariomycetes</taxon>
        <taxon>Sordariomycetidae</taxon>
        <taxon>Ophiostomatales</taxon>
        <taxon>Ophiostomataceae</taxon>
        <taxon>Sporothrix</taxon>
    </lineage>
</organism>
<dbReference type="EMBL" id="CAWUON010000001">
    <property type="protein sequence ID" value="CAK7262667.1"/>
    <property type="molecule type" value="Genomic_DNA"/>
</dbReference>
<proteinExistence type="predicted"/>
<gene>
    <name evidence="2" type="ORF">SEPCBS119000_000090</name>
</gene>
<evidence type="ECO:0000256" key="1">
    <source>
        <dbReference type="SAM" id="MobiDB-lite"/>
    </source>
</evidence>
<keyword evidence="3" id="KW-1185">Reference proteome</keyword>
<name>A0ABP0D6D6_9PEZI</name>
<dbReference type="Proteomes" id="UP001642502">
    <property type="component" value="Unassembled WGS sequence"/>
</dbReference>
<comment type="caution">
    <text evidence="2">The sequence shown here is derived from an EMBL/GenBank/DDBJ whole genome shotgun (WGS) entry which is preliminary data.</text>
</comment>
<evidence type="ECO:0000313" key="3">
    <source>
        <dbReference type="Proteomes" id="UP001642502"/>
    </source>
</evidence>
<protein>
    <submittedName>
        <fullName evidence="2">Uncharacterized protein</fullName>
    </submittedName>
</protein>
<sequence length="57" mass="6347">MSPKQQPTAKPNVRPAAKMGSSAYAVEDQENGEKEEEEEEENACDESDQSHLLLNQQ</sequence>
<reference evidence="2 3" key="1">
    <citation type="submission" date="2024-01" db="EMBL/GenBank/DDBJ databases">
        <authorList>
            <person name="Allen C."/>
            <person name="Tagirdzhanova G."/>
        </authorList>
    </citation>
    <scope>NUCLEOTIDE SEQUENCE [LARGE SCALE GENOMIC DNA]</scope>
    <source>
        <strain evidence="2 3">CBS 119000</strain>
    </source>
</reference>
<feature type="region of interest" description="Disordered" evidence="1">
    <location>
        <begin position="1"/>
        <end position="57"/>
    </location>
</feature>
<feature type="compositionally biased region" description="Acidic residues" evidence="1">
    <location>
        <begin position="27"/>
        <end position="47"/>
    </location>
</feature>
<evidence type="ECO:0000313" key="2">
    <source>
        <dbReference type="EMBL" id="CAK7262667.1"/>
    </source>
</evidence>